<dbReference type="EMBL" id="CP144143">
    <property type="protein sequence ID" value="WWC84778.1"/>
    <property type="molecule type" value="Genomic_DNA"/>
</dbReference>
<proteinExistence type="predicted"/>
<dbReference type="Proteomes" id="UP001321305">
    <property type="component" value="Chromosome"/>
</dbReference>
<dbReference type="GO" id="GO:0004035">
    <property type="term" value="F:alkaline phosphatase activity"/>
    <property type="evidence" value="ECO:0007669"/>
    <property type="project" value="UniProtKB-EC"/>
</dbReference>
<evidence type="ECO:0000313" key="4">
    <source>
        <dbReference type="EMBL" id="WWC84778.1"/>
    </source>
</evidence>
<keyword evidence="2" id="KW-0479">Metal-binding</keyword>
<evidence type="ECO:0000256" key="3">
    <source>
        <dbReference type="ARBA" id="ARBA00022729"/>
    </source>
</evidence>
<dbReference type="InterPro" id="IPR002591">
    <property type="entry name" value="Phosphodiest/P_Trfase"/>
</dbReference>
<dbReference type="Gene3D" id="3.30.1360.150">
    <property type="match status" value="1"/>
</dbReference>
<dbReference type="PIRSF" id="PIRSF031924">
    <property type="entry name" value="Pi-irrepressible_AP"/>
    <property type="match status" value="1"/>
</dbReference>
<keyword evidence="5" id="KW-1185">Reference proteome</keyword>
<dbReference type="NCBIfam" id="NF042991">
    <property type="entry name" value="alk_phos_PafA"/>
    <property type="match status" value="1"/>
</dbReference>
<gene>
    <name evidence="4" type="primary">pafA</name>
    <name evidence="4" type="ORF">PIECOFPK_02520</name>
</gene>
<organism evidence="4 5">
    <name type="scientific">Mycovorax composti</name>
    <dbReference type="NCBI Taxonomy" id="2962693"/>
    <lineage>
        <taxon>Bacteria</taxon>
        <taxon>Pseudomonadati</taxon>
        <taxon>Bacteroidota</taxon>
        <taxon>Chitinophagia</taxon>
        <taxon>Chitinophagales</taxon>
        <taxon>Chitinophagaceae</taxon>
        <taxon>Mycovorax</taxon>
    </lineage>
</organism>
<keyword evidence="3" id="KW-0732">Signal</keyword>
<dbReference type="CDD" id="cd16016">
    <property type="entry name" value="AP-SPAP"/>
    <property type="match status" value="1"/>
</dbReference>
<evidence type="ECO:0000256" key="2">
    <source>
        <dbReference type="ARBA" id="ARBA00022723"/>
    </source>
</evidence>
<dbReference type="SUPFAM" id="SSF53649">
    <property type="entry name" value="Alkaline phosphatase-like"/>
    <property type="match status" value="1"/>
</dbReference>
<dbReference type="InterPro" id="IPR017850">
    <property type="entry name" value="Alkaline_phosphatase_core_sf"/>
</dbReference>
<protein>
    <submittedName>
        <fullName evidence="4">Alkaline phosphatase PafA</fullName>
        <ecNumber evidence="4">3.1.3.1</ecNumber>
    </submittedName>
</protein>
<reference evidence="5" key="1">
    <citation type="submission" date="2024-01" db="EMBL/GenBank/DDBJ databases">
        <title>Mycovorax composti gen. nov. sp. nov., a member of the family Chitinophagaceae isolated from button mushroom compost.</title>
        <authorList>
            <person name="Thai M."/>
            <person name="Bell T.L."/>
            <person name="Kertesz M.A."/>
        </authorList>
    </citation>
    <scope>NUCLEOTIDE SEQUENCE [LARGE SCALE GENOMIC DNA]</scope>
    <source>
        <strain evidence="5">C216</strain>
    </source>
</reference>
<keyword evidence="4" id="KW-0378">Hydrolase</keyword>
<dbReference type="PANTHER" id="PTHR10151">
    <property type="entry name" value="ECTONUCLEOTIDE PYROPHOSPHATASE/PHOSPHODIESTERASE"/>
    <property type="match status" value="1"/>
</dbReference>
<dbReference type="EC" id="3.1.3.1" evidence="4"/>
<dbReference type="PANTHER" id="PTHR10151:SF120">
    <property type="entry name" value="BIS(5'-ADENOSYL)-TRIPHOSPHATASE"/>
    <property type="match status" value="1"/>
</dbReference>
<accession>A0ABZ2EMV6</accession>
<dbReference type="Pfam" id="PF01663">
    <property type="entry name" value="Phosphodiest"/>
    <property type="match status" value="1"/>
</dbReference>
<name>A0ABZ2EMV6_9BACT</name>
<evidence type="ECO:0000313" key="5">
    <source>
        <dbReference type="Proteomes" id="UP001321305"/>
    </source>
</evidence>
<evidence type="ECO:0000256" key="1">
    <source>
        <dbReference type="ARBA" id="ARBA00022553"/>
    </source>
</evidence>
<dbReference type="InterPro" id="IPR026263">
    <property type="entry name" value="Alkaline_phosphatase_prok"/>
</dbReference>
<keyword evidence="1" id="KW-0597">Phosphoprotein</keyword>
<dbReference type="Gene3D" id="3.40.720.10">
    <property type="entry name" value="Alkaline Phosphatase, subunit A"/>
    <property type="match status" value="1"/>
</dbReference>
<sequence length="557" mass="62507">MFLVQIPIFEKNRNKMKRLFPFLLLLLIGYGATAQPVPRPKLVVGIVVDQMRWDYLYRYYDRYGNDGFKRMLNEGFSCENTFISHLPSYTAVGHTTVYTGSVPAIHGIAGNNWIEQATGKNMYCTEDPDVEPVGSNSKAGKMSPKNLWTTTIADELRLATNFQSKVIGVSLKDRASILPAGKNPTGAFWFDDASGKFITSTWYMKELPKWVQDFNAKDIPSKLIATPWTTLYPIHTYKQSTADDVKWEGKFQGETAPTFPHDLKKVYEKDKNVIRSTPYGNTLTLEFAKAAVEGNNLGGGTVTDFLTINCASTDYVGHKFGPNSIEVEDVYLRLDKDLGEFLKFLDRKVGKGNYLVFLTADHGAAHAINFMKENKLPADFLSTKNLLNKLNDLLKEQFGIEKLILSGSNYQVNFNYAKIKEHNADYEAIKKATIKFLKAAPDLQFVIDLENVGSEPVPEPIKQMAINGYNPKRGGPILMVPFPGWFESAYNSTGTTHGTWGPYDTHIPLLWYGWKIKPGKTNREVHMTDIAPTVAALLRIQMPSGNVGKVITEITHQ</sequence>